<dbReference type="AlphaFoldDB" id="A0A1G2CG41"/>
<sequence>MQLLVTKALAAGFAVSMAIVGTTTSQMFMLHSFSEGAPNTVVSTATTYHPNSPIVVFSTTSAKEQNALDSWLKKLVFFESEGKSKIKVLDNNGLHSFGCLQFQMSTFKEFGLKYGLIFEGDDLEKIIYDCVLQKEIARRMIEENPSNWRRWYTSVMIRGLGLPPKEEEPLVLLSLKK</sequence>
<name>A0A1G2CG41_9BACT</name>
<dbReference type="Proteomes" id="UP000176287">
    <property type="component" value="Unassembled WGS sequence"/>
</dbReference>
<reference evidence="1 2" key="1">
    <citation type="journal article" date="2016" name="Nat. Commun.">
        <title>Thousands of microbial genomes shed light on interconnected biogeochemical processes in an aquifer system.</title>
        <authorList>
            <person name="Anantharaman K."/>
            <person name="Brown C.T."/>
            <person name="Hug L.A."/>
            <person name="Sharon I."/>
            <person name="Castelle C.J."/>
            <person name="Probst A.J."/>
            <person name="Thomas B.C."/>
            <person name="Singh A."/>
            <person name="Wilkins M.J."/>
            <person name="Karaoz U."/>
            <person name="Brodie E.L."/>
            <person name="Williams K.H."/>
            <person name="Hubbard S.S."/>
            <person name="Banfield J.F."/>
        </authorList>
    </citation>
    <scope>NUCLEOTIDE SEQUENCE [LARGE SCALE GENOMIC DNA]</scope>
</reference>
<proteinExistence type="predicted"/>
<evidence type="ECO:0000313" key="1">
    <source>
        <dbReference type="EMBL" id="OGZ00355.1"/>
    </source>
</evidence>
<gene>
    <name evidence="1" type="ORF">A3B13_00075</name>
</gene>
<evidence type="ECO:0000313" key="2">
    <source>
        <dbReference type="Proteomes" id="UP000176287"/>
    </source>
</evidence>
<accession>A0A1G2CG41</accession>
<protein>
    <submittedName>
        <fullName evidence="1">Uncharacterized protein</fullName>
    </submittedName>
</protein>
<organism evidence="1 2">
    <name type="scientific">Candidatus Liptonbacteria bacterium RIFCSPLOWO2_01_FULL_45_15</name>
    <dbReference type="NCBI Taxonomy" id="1798649"/>
    <lineage>
        <taxon>Bacteria</taxon>
        <taxon>Candidatus Liptoniibacteriota</taxon>
    </lineage>
</organism>
<dbReference type="EMBL" id="MHKZ01000022">
    <property type="protein sequence ID" value="OGZ00355.1"/>
    <property type="molecule type" value="Genomic_DNA"/>
</dbReference>
<comment type="caution">
    <text evidence="1">The sequence shown here is derived from an EMBL/GenBank/DDBJ whole genome shotgun (WGS) entry which is preliminary data.</text>
</comment>